<evidence type="ECO:0000313" key="2">
    <source>
        <dbReference type="EMBL" id="VTT81763.1"/>
    </source>
</evidence>
<protein>
    <submittedName>
        <fullName evidence="2">Uncharacterized protein</fullName>
    </submittedName>
</protein>
<organism evidence="2 3">
    <name type="scientific">Fusarium fujikuroi</name>
    <name type="common">Bakanae and foot rot disease fungus</name>
    <name type="synonym">Gibberella fujikuroi</name>
    <dbReference type="NCBI Taxonomy" id="5127"/>
    <lineage>
        <taxon>Eukaryota</taxon>
        <taxon>Fungi</taxon>
        <taxon>Dikarya</taxon>
        <taxon>Ascomycota</taxon>
        <taxon>Pezizomycotina</taxon>
        <taxon>Sordariomycetes</taxon>
        <taxon>Hypocreomycetidae</taxon>
        <taxon>Hypocreales</taxon>
        <taxon>Nectriaceae</taxon>
        <taxon>Fusarium</taxon>
        <taxon>Fusarium fujikuroi species complex</taxon>
    </lineage>
</organism>
<dbReference type="AlphaFoldDB" id="A0A9Q9RYQ5"/>
<accession>A0A9Q9RYQ5</accession>
<dbReference type="Proteomes" id="UP000760494">
    <property type="component" value="Unassembled WGS sequence"/>
</dbReference>
<proteinExistence type="predicted"/>
<gene>
    <name evidence="2" type="ORF">C2S_12157</name>
</gene>
<sequence length="76" mass="8155">MVVVVEPPVVQSLTTNPSVKSAEDTIMPSQSDCTDMLGVGRYSYLAGPPEPESPHGKKSSTIQTSHAVDFILGRWP</sequence>
<comment type="caution">
    <text evidence="2">The sequence shown here is derived from an EMBL/GenBank/DDBJ whole genome shotgun (WGS) entry which is preliminary data.</text>
</comment>
<evidence type="ECO:0000256" key="1">
    <source>
        <dbReference type="SAM" id="MobiDB-lite"/>
    </source>
</evidence>
<dbReference type="EMBL" id="CABFJX010000409">
    <property type="protein sequence ID" value="VTT81763.1"/>
    <property type="molecule type" value="Genomic_DNA"/>
</dbReference>
<name>A0A9Q9RYQ5_FUSFU</name>
<reference evidence="2" key="1">
    <citation type="submission" date="2019-05" db="EMBL/GenBank/DDBJ databases">
        <authorList>
            <person name="Piombo E."/>
        </authorList>
    </citation>
    <scope>NUCLEOTIDE SEQUENCE</scope>
    <source>
        <strain evidence="2">C2S</strain>
    </source>
</reference>
<evidence type="ECO:0000313" key="3">
    <source>
        <dbReference type="Proteomes" id="UP000760494"/>
    </source>
</evidence>
<feature type="region of interest" description="Disordered" evidence="1">
    <location>
        <begin position="40"/>
        <end position="64"/>
    </location>
</feature>